<keyword evidence="2" id="KW-1185">Reference proteome</keyword>
<protein>
    <submittedName>
        <fullName evidence="1">Uncharacterized protein</fullName>
    </submittedName>
</protein>
<dbReference type="EMBL" id="CAJJDP010000143">
    <property type="protein sequence ID" value="CAD8207851.1"/>
    <property type="molecule type" value="Genomic_DNA"/>
</dbReference>
<gene>
    <name evidence="1" type="ORF">POCTA_138.1.T1420071</name>
</gene>
<accession>A0A8S1Y1F0</accession>
<proteinExistence type="predicted"/>
<dbReference type="OMA" id="ESICYIS"/>
<evidence type="ECO:0000313" key="1">
    <source>
        <dbReference type="EMBL" id="CAD8207851.1"/>
    </source>
</evidence>
<sequence length="391" mass="46158">MQKNEFQFVEEMVMELFSLIDKSSNQRLKHSLKEPKQSIYQSLQILKEYDEEQQISNFLKKKFEKLLQIAKTDNHLQIVLGNQQQWFSFFNKKLIAEDRFIESICYISKMMQNQCNTYSVTYTQYLSQECILLNSNQLITIQFNFDDSQTCITFVAPKIIETNLFLVDIELQKLLQKIPNLEQRLNYAEINQHILKLCFDQSNKTIKFWSNNEILSYQLICRKSKQLLDDINYKIYLDVGMIIKLSQNHSLIIEELNFKDNQPDDIQDEIYPIYLQKESENQSHIKISDGNQAVLLSLPLNSSIKLKSKLEMPKEVDVILFHDNKGYYLEIETEKLDYLPQLLSARTQDRQLQLKSKNLNFVLGFIILGQTNILMKIDLQTIWNGEGLFEI</sequence>
<evidence type="ECO:0000313" key="2">
    <source>
        <dbReference type="Proteomes" id="UP000683925"/>
    </source>
</evidence>
<dbReference type="OrthoDB" id="10289291at2759"/>
<dbReference type="AlphaFoldDB" id="A0A8S1Y1F0"/>
<dbReference type="Proteomes" id="UP000683925">
    <property type="component" value="Unassembled WGS sequence"/>
</dbReference>
<name>A0A8S1Y1F0_PAROT</name>
<organism evidence="1 2">
    <name type="scientific">Paramecium octaurelia</name>
    <dbReference type="NCBI Taxonomy" id="43137"/>
    <lineage>
        <taxon>Eukaryota</taxon>
        <taxon>Sar</taxon>
        <taxon>Alveolata</taxon>
        <taxon>Ciliophora</taxon>
        <taxon>Intramacronucleata</taxon>
        <taxon>Oligohymenophorea</taxon>
        <taxon>Peniculida</taxon>
        <taxon>Parameciidae</taxon>
        <taxon>Paramecium</taxon>
    </lineage>
</organism>
<comment type="caution">
    <text evidence="1">The sequence shown here is derived from an EMBL/GenBank/DDBJ whole genome shotgun (WGS) entry which is preliminary data.</text>
</comment>
<reference evidence="1" key="1">
    <citation type="submission" date="2021-01" db="EMBL/GenBank/DDBJ databases">
        <authorList>
            <consortium name="Genoscope - CEA"/>
            <person name="William W."/>
        </authorList>
    </citation>
    <scope>NUCLEOTIDE SEQUENCE</scope>
</reference>